<feature type="region of interest" description="Disordered" evidence="9">
    <location>
        <begin position="703"/>
        <end position="731"/>
    </location>
</feature>
<dbReference type="Gene3D" id="1.25.40.10">
    <property type="entry name" value="Tetratricopeptide repeat domain"/>
    <property type="match status" value="3"/>
</dbReference>
<dbReference type="FunFam" id="3.40.50.2000:FF:000110">
    <property type="entry name" value="UDP-N-acetylglucosaminyltransferase protein"/>
    <property type="match status" value="1"/>
</dbReference>
<feature type="region of interest" description="Disordered" evidence="9">
    <location>
        <begin position="107"/>
        <end position="138"/>
    </location>
</feature>
<keyword evidence="7 8" id="KW-0802">TPR repeat</keyword>
<dbReference type="SMART" id="SM00028">
    <property type="entry name" value="TPR"/>
    <property type="match status" value="5"/>
</dbReference>
<evidence type="ECO:0000313" key="12">
    <source>
        <dbReference type="Proteomes" id="UP000054564"/>
    </source>
</evidence>
<reference evidence="11" key="1">
    <citation type="submission" date="2014-03" db="EMBL/GenBank/DDBJ databases">
        <title>Cloning and expression analysis of gamma-glutamylcysteines synthetase in perennial ryegrass.</title>
        <authorList>
            <person name="Wei S."/>
            <person name="Sun Z."/>
        </authorList>
    </citation>
    <scope>NUCLEOTIDE SEQUENCE</scope>
    <source>
        <strain evidence="11">Race PST-78</strain>
    </source>
</reference>
<evidence type="ECO:0000256" key="9">
    <source>
        <dbReference type="SAM" id="MobiDB-lite"/>
    </source>
</evidence>
<feature type="repeat" description="TPR" evidence="8">
    <location>
        <begin position="1278"/>
        <end position="1311"/>
    </location>
</feature>
<dbReference type="STRING" id="1165861.A0A0L0VJG1"/>
<keyword evidence="4" id="KW-0328">Glycosyltransferase</keyword>
<feature type="domain" description="O-GlcNAc transferase C-terminal" evidence="10">
    <location>
        <begin position="1508"/>
        <end position="1705"/>
    </location>
</feature>
<evidence type="ECO:0000256" key="2">
    <source>
        <dbReference type="ARBA" id="ARBA00005386"/>
    </source>
</evidence>
<keyword evidence="12" id="KW-1185">Reference proteome</keyword>
<feature type="repeat" description="TPR" evidence="8">
    <location>
        <begin position="1244"/>
        <end position="1277"/>
    </location>
</feature>
<dbReference type="Pfam" id="PF13181">
    <property type="entry name" value="TPR_8"/>
    <property type="match status" value="3"/>
</dbReference>
<dbReference type="InterPro" id="IPR011990">
    <property type="entry name" value="TPR-like_helical_dom_sf"/>
</dbReference>
<feature type="region of interest" description="Disordered" evidence="9">
    <location>
        <begin position="500"/>
        <end position="569"/>
    </location>
</feature>
<gene>
    <name evidence="11" type="ORF">PSTG_07345</name>
</gene>
<feature type="compositionally biased region" description="Basic residues" evidence="9">
    <location>
        <begin position="25"/>
        <end position="35"/>
    </location>
</feature>
<evidence type="ECO:0000256" key="4">
    <source>
        <dbReference type="ARBA" id="ARBA00022676"/>
    </source>
</evidence>
<dbReference type="SUPFAM" id="SSF48452">
    <property type="entry name" value="TPR-like"/>
    <property type="match status" value="2"/>
</dbReference>
<dbReference type="Proteomes" id="UP000054564">
    <property type="component" value="Unassembled WGS sequence"/>
</dbReference>
<dbReference type="OrthoDB" id="421121at2759"/>
<accession>A0A0L0VJG1</accession>
<dbReference type="Gene3D" id="3.40.50.2000">
    <property type="entry name" value="Glycogen Phosphorylase B"/>
    <property type="match status" value="1"/>
</dbReference>
<sequence>MYPTNYPPPHPRPSTAHPRQEQRVGRRQSVHHHYHQPPSSASNQSYPPSVPTAYTSAYSQPAGSHLYQQQSYASSQPYQGQQHLPPNQQQHYVQLNVSAEAQWRSYQQNNPGASRPPVGFLPSPSDSQFTTVTSHQEHPQYHRVNLNHGSYPNNNNTPTMNSPNDPSTFFPILATTQAAMDQSVQTDQQVTAILSLPPTILAKLARTPDIDQQQRILVDSRLDPQILPIMSLSAPEPCPSKTQPANSSTSIGTLATTTSTTPIISQSISQHAIPHILHHVFSPYSNSIFVPVNEPTYPQQNYQPSYRSVDEWAIQVAQQTAASSPIDPEYIAGQLKQWALHSQDTQLEQHVHEAKAHAVLLAAQAEAVIQSAPSPDLTPYANTYKTQLAQVASGYYTELHRAAINQLDPTRTAAGAQPPLPPTPQTAVCPALKTSTSLADPDTSTSTHSTNSCSITSGCDIAVSLSTVTATCNTAPITSSALQSEDNLNAEPTRTATVVHHTDYPSDPSKLSSQFPSESSHHQHQHHHHLPSSFSSTTTPTSAAATTTSTHTLFGSSSAPHLRNGHRPLNMLTSTLTAPSQADNTHSALDKISSQNVQAAAAAALTANFMASTDLASRAGQTLSILGMTVQTKLTTPVPPPGPAAIAATQHSLALAHQQQQQQHHHQLINQSTSAPMMPQNHIHHHHMTSNNHSLPLIPNPAQAHPHSQMISAQRPLSSLPGSLRSPHTSTTMLNTCSSISNPPGASSVIGAHHAAPNEPPNYVSQVERIWRSAQEGQCTERARDYLLSYAHAVYSKKPNDPCLLPLLHTLIKLHPKHLPTLLLLSCVYYSQGDYDSSLFHNDQILILDPEYVEAMSNVGTTKRALGNWVEAEEWWWRAIKLRPTYFDAFDNLLGVLCNPQSPPAAPSINSVQPPSAQPRYDEALRLCTFVETALFGPLDQQVRPIRLPATIPPSHVHRVQNLFYAKGNLLIAMGRASQARQEYEKALEVVCGSPLRKSTPSTSNPSGGYALIDLVLATTSIGIFMMALNGSMSGSIGDPMVLKALSATGIWDPNQCGYQTILADPLKAAHQRRQIIKSKLLQMGGGIIPCVLLLPESLDQLIATVFNATNRVLPVFQNHSPTSSNGESIRNPAFQSANQTTSTVLLTLAKCLQDAISAPMGIGENESSLDGIPPSSSLLLSLYYIAITLHPSASTCNNLGILLSTIPSTLTLNNPSQGRRVINGQQIAHTFYVQGLQKDRNHPHLYTNLGSLLKDMGQLPQAVSMYEKAVQCNPNFDVALANLANAIKDMGRVQESVQWYERAVLINPNFPEAVCGLVNALGGVCDWRDRGAVGSEPVVDESGKLLGPPTPAADGKLRAGLMGKVSRLVDKQLDEGMAYGRGVMRQAASLAQWLEAIAIVKTGRMDGLSEEESKKWRCKFEVFCGSTSQDSRSVTATGTDRYNEGGFLIRLIERCNRQIQRRWYVDTYGKVVSLTKSRGQPIELPIDGSLSKYRRLSLPSALPVPPVPTVLPFHTFTYPLTARECRLISHRNALRISLTTLNQPWIPSSVYPPPPPPCPEIDERSDPPGLARLRVGYVSSDFNNHPLAHLMQSVFGIHNRSQFAVVCYATTASDGSIYRKKIEQEVETFKDVSGWAHNEVIKEILKDRIHILINLNGYTKGAKNEIFAARPCPVQMEFMGFAGTLASGWTDWIIADPVVCPPRMVSGERWRKRHLLSQLESFCSSSDGQEVQANSHASRVAELGREETRMVELVDDGPTDFDGDLDPENMDESWVYTEKFIYMPHSYFVCDHKQGFREELAQDISGGVDLNGVPLNFKHEPLHQALRPLTTHEQPALPKELAGKEAEWEIEEFKRWKMRKEIFPDLDDQTVIFANFNQLYKIDPLIFKYWLEILAAIPNSILWLLRFPAPGEPHLKITAERWAGREVAGRIRFTDVAPKPIHIKRGRIADLFLDSTECNAHTTAADILWSGTPILTLPRPTHAHKMCSRVAASIALATGHGSRMIATSMEDYKERAIQFGRSVRYIPRQQTRTGTGGYMSGELVEGGLIELRQRLFFNREKSALFDTVRWTRNLESGLWEAWKRFVEGSDSEESAEWKSAGSESSPESLKSAMKSCSIWIQDSDDDLGPDHLDRKMARLERRQFIADEMKNDLDHS</sequence>
<feature type="repeat" description="TPR" evidence="8">
    <location>
        <begin position="853"/>
        <end position="886"/>
    </location>
</feature>
<feature type="compositionally biased region" description="Polar residues" evidence="9">
    <location>
        <begin position="37"/>
        <end position="62"/>
    </location>
</feature>
<feature type="compositionally biased region" description="Low complexity" evidence="9">
    <location>
        <begin position="531"/>
        <end position="558"/>
    </location>
</feature>
<feature type="compositionally biased region" description="Low complexity" evidence="9">
    <location>
        <begin position="715"/>
        <end position="727"/>
    </location>
</feature>
<dbReference type="FunFam" id="3.40.50.11380:FF:000004">
    <property type="entry name" value="UDP-N-acetylglucosaminyltransferase (AFU_orthologue AFUA_1G03380)"/>
    <property type="match status" value="1"/>
</dbReference>
<dbReference type="InterPro" id="IPR019734">
    <property type="entry name" value="TPR_rpt"/>
</dbReference>
<organism evidence="11 12">
    <name type="scientific">Puccinia striiformis f. sp. tritici PST-78</name>
    <dbReference type="NCBI Taxonomy" id="1165861"/>
    <lineage>
        <taxon>Eukaryota</taxon>
        <taxon>Fungi</taxon>
        <taxon>Dikarya</taxon>
        <taxon>Basidiomycota</taxon>
        <taxon>Pucciniomycotina</taxon>
        <taxon>Pucciniomycetes</taxon>
        <taxon>Pucciniales</taxon>
        <taxon>Pucciniaceae</taxon>
        <taxon>Puccinia</taxon>
    </lineage>
</organism>
<dbReference type="EMBL" id="AJIL01000046">
    <property type="protein sequence ID" value="KNE99417.1"/>
    <property type="molecule type" value="Genomic_DNA"/>
</dbReference>
<reference evidence="12" key="2">
    <citation type="submission" date="2014-03" db="EMBL/GenBank/DDBJ databases">
        <title>The Genome Sequence of Puccinia striiformis f. sp. tritici PST-78.</title>
        <authorList>
            <consortium name="The Broad Institute Genome Sequencing Platform"/>
            <person name="Cuomo C."/>
            <person name="Hulbert S."/>
            <person name="Chen X."/>
            <person name="Walker B."/>
            <person name="Young S.K."/>
            <person name="Zeng Q."/>
            <person name="Gargeya S."/>
            <person name="Fitzgerald M."/>
            <person name="Haas B."/>
            <person name="Abouelleil A."/>
            <person name="Alvarado L."/>
            <person name="Arachchi H.M."/>
            <person name="Berlin A.M."/>
            <person name="Chapman S.B."/>
            <person name="Goldberg J."/>
            <person name="Griggs A."/>
            <person name="Gujja S."/>
            <person name="Hansen M."/>
            <person name="Howarth C."/>
            <person name="Imamovic A."/>
            <person name="Larimer J."/>
            <person name="McCowan C."/>
            <person name="Montmayeur A."/>
            <person name="Murphy C."/>
            <person name="Neiman D."/>
            <person name="Pearson M."/>
            <person name="Priest M."/>
            <person name="Roberts A."/>
            <person name="Saif S."/>
            <person name="Shea T."/>
            <person name="Sisk P."/>
            <person name="Sykes S."/>
            <person name="Wortman J."/>
            <person name="Nusbaum C."/>
            <person name="Birren B."/>
        </authorList>
    </citation>
    <scope>NUCLEOTIDE SEQUENCE [LARGE SCALE GENOMIC DNA]</scope>
    <source>
        <strain evidence="12">race PST-78</strain>
    </source>
</reference>
<dbReference type="Pfam" id="PF13844">
    <property type="entry name" value="Glyco_transf_41"/>
    <property type="match status" value="2"/>
</dbReference>
<dbReference type="GO" id="GO:0097363">
    <property type="term" value="F:protein O-acetylglucosaminyltransferase activity"/>
    <property type="evidence" value="ECO:0007669"/>
    <property type="project" value="UniProtKB-EC"/>
</dbReference>
<dbReference type="PROSITE" id="PS50293">
    <property type="entry name" value="TPR_REGION"/>
    <property type="match status" value="1"/>
</dbReference>
<name>A0A0L0VJG1_9BASI</name>
<evidence type="ECO:0000256" key="3">
    <source>
        <dbReference type="ARBA" id="ARBA00011970"/>
    </source>
</evidence>
<evidence type="ECO:0000259" key="10">
    <source>
        <dbReference type="Pfam" id="PF13844"/>
    </source>
</evidence>
<dbReference type="PROSITE" id="PS50005">
    <property type="entry name" value="TPR"/>
    <property type="match status" value="3"/>
</dbReference>
<comment type="caution">
    <text evidence="11">The sequence shown here is derived from an EMBL/GenBank/DDBJ whole genome shotgun (WGS) entry which is preliminary data.</text>
</comment>
<dbReference type="EC" id="2.4.1.255" evidence="3"/>
<dbReference type="GO" id="GO:0006493">
    <property type="term" value="P:protein O-linked glycosylation"/>
    <property type="evidence" value="ECO:0007669"/>
    <property type="project" value="TreeGrafter"/>
</dbReference>
<comment type="similarity">
    <text evidence="2">Belongs to the glycosyltransferase 41 family. O-GlcNAc transferase subfamily.</text>
</comment>
<evidence type="ECO:0000256" key="1">
    <source>
        <dbReference type="ARBA" id="ARBA00004922"/>
    </source>
</evidence>
<dbReference type="PANTHER" id="PTHR44998:SF1">
    <property type="entry name" value="UDP-N-ACETYLGLUCOSAMINE--PEPTIDE N-ACETYLGLUCOSAMINYLTRANSFERASE 110 KDA SUBUNIT"/>
    <property type="match status" value="1"/>
</dbReference>
<feature type="domain" description="O-GlcNAc transferase C-terminal" evidence="10">
    <location>
        <begin position="1866"/>
        <end position="2030"/>
    </location>
</feature>
<feature type="compositionally biased region" description="Polar residues" evidence="9">
    <location>
        <begin position="124"/>
        <end position="134"/>
    </location>
</feature>
<dbReference type="EMBL" id="AJIL01000046">
    <property type="protein sequence ID" value="KNE99416.1"/>
    <property type="molecule type" value="Genomic_DNA"/>
</dbReference>
<dbReference type="PANTHER" id="PTHR44998">
    <property type="match status" value="1"/>
</dbReference>
<evidence type="ECO:0000256" key="5">
    <source>
        <dbReference type="ARBA" id="ARBA00022679"/>
    </source>
</evidence>
<comment type="pathway">
    <text evidence="1">Protein modification; protein glycosylation.</text>
</comment>
<dbReference type="InterPro" id="IPR029489">
    <property type="entry name" value="OGT/SEC/SPY_C"/>
</dbReference>
<evidence type="ECO:0000256" key="7">
    <source>
        <dbReference type="ARBA" id="ARBA00022803"/>
    </source>
</evidence>
<evidence type="ECO:0000313" key="11">
    <source>
        <dbReference type="EMBL" id="KNE99417.1"/>
    </source>
</evidence>
<feature type="compositionally biased region" description="Low complexity" evidence="9">
    <location>
        <begin position="67"/>
        <end position="84"/>
    </location>
</feature>
<evidence type="ECO:0000256" key="6">
    <source>
        <dbReference type="ARBA" id="ARBA00022737"/>
    </source>
</evidence>
<keyword evidence="5" id="KW-0808">Transferase</keyword>
<proteinExistence type="inferred from homology"/>
<feature type="region of interest" description="Disordered" evidence="9">
    <location>
        <begin position="1"/>
        <end position="84"/>
    </location>
</feature>
<dbReference type="FunFam" id="1.25.40.10:FF:001881">
    <property type="entry name" value="Uncharacterized protein"/>
    <property type="match status" value="1"/>
</dbReference>
<evidence type="ECO:0000256" key="8">
    <source>
        <dbReference type="PROSITE-ProRule" id="PRU00339"/>
    </source>
</evidence>
<keyword evidence="6" id="KW-0677">Repeat</keyword>
<dbReference type="Gene3D" id="3.40.50.11380">
    <property type="match status" value="1"/>
</dbReference>
<protein>
    <recommendedName>
        <fullName evidence="3">protein O-GlcNAc transferase</fullName>
        <ecNumber evidence="3">2.4.1.255</ecNumber>
    </recommendedName>
</protein>
<feature type="compositionally biased region" description="Pro residues" evidence="9">
    <location>
        <begin position="1"/>
        <end position="12"/>
    </location>
</feature>